<dbReference type="EMBL" id="CP014230">
    <property type="protein sequence ID" value="AMD93436.1"/>
    <property type="molecule type" value="Genomic_DNA"/>
</dbReference>
<dbReference type="Proteomes" id="UP000063964">
    <property type="component" value="Chromosome"/>
</dbReference>
<name>A0A109W6B3_9BACT</name>
<reference evidence="2" key="1">
    <citation type="submission" date="2016-02" db="EMBL/GenBank/DDBJ databases">
        <authorList>
            <person name="Holder M.E."/>
            <person name="Ajami N.J."/>
            <person name="Petrosino J.F."/>
        </authorList>
    </citation>
    <scope>NUCLEOTIDE SEQUENCE [LARGE SCALE GENOMIC DNA]</scope>
    <source>
        <strain evidence="2">DSM 12838</strain>
    </source>
</reference>
<keyword evidence="2" id="KW-1185">Reference proteome</keyword>
<dbReference type="RefSeq" id="WP_066606940.1">
    <property type="nucleotide sequence ID" value="NZ_CP014230.1"/>
</dbReference>
<evidence type="ECO:0000313" key="1">
    <source>
        <dbReference type="EMBL" id="AMD93436.1"/>
    </source>
</evidence>
<evidence type="ECO:0008006" key="3">
    <source>
        <dbReference type="Google" id="ProtNLM"/>
    </source>
</evidence>
<gene>
    <name evidence="1" type="ORF">AXF15_10230</name>
</gene>
<evidence type="ECO:0000313" key="2">
    <source>
        <dbReference type="Proteomes" id="UP000063964"/>
    </source>
</evidence>
<dbReference type="KEGG" id="doa:AXF15_10230"/>
<organism evidence="1 2">
    <name type="scientific">Desulfomicrobium orale DSM 12838</name>
    <dbReference type="NCBI Taxonomy" id="888061"/>
    <lineage>
        <taxon>Bacteria</taxon>
        <taxon>Pseudomonadati</taxon>
        <taxon>Thermodesulfobacteriota</taxon>
        <taxon>Desulfovibrionia</taxon>
        <taxon>Desulfovibrionales</taxon>
        <taxon>Desulfomicrobiaceae</taxon>
        <taxon>Desulfomicrobium</taxon>
    </lineage>
</organism>
<protein>
    <recommendedName>
        <fullName evidence="3">GAF domain-containing protein</fullName>
    </recommendedName>
</protein>
<dbReference type="STRING" id="888061.AXF15_10230"/>
<proteinExistence type="predicted"/>
<dbReference type="AlphaFoldDB" id="A0A109W6B3"/>
<sequence>MNAAWLSGFPGLGWRIDVARSKFTSFNNWEFPPLGKDTSRLLKDAGFRRRVIQREDFPLVAEFWDMLLARQAAGVTFRIDAVPDCPLIMQGWPDSPDGSGYFGFLKPAILPQVFSVDGITATCHMALGIVEYPVFILNVKTKEIIVSNKAANELFGTSGSEQVLQFGHIVSGELENVFLSSARQAIDSDVWSGTLILHNNIRNFFTSKVRISSCCLNHEGSVARIAILNVEKRTPDEASGKERITRKHNGGLRKELNRVLRTFSFGIDGLMLSVIRSHQGEVDVYGVGDCFNGLPWGSTHAYEGTIAQDIERFGLSSLVVEDTLDSIKSIDWVLFIPHGVRSYFARPCYENGELYAVLIIASRRQGYFPPDAGERFVDLMDAFEKIAREYQ</sequence>
<dbReference type="OrthoDB" id="5429438at2"/>
<accession>A0A109W6B3</accession>